<gene>
    <name evidence="2" type="ORF">IWX90DRAFT_99530</name>
</gene>
<name>A0ABR1Y200_9PEZI</name>
<evidence type="ECO:0000256" key="1">
    <source>
        <dbReference type="SAM" id="MobiDB-lite"/>
    </source>
</evidence>
<evidence type="ECO:0000313" key="2">
    <source>
        <dbReference type="EMBL" id="KAK8175088.1"/>
    </source>
</evidence>
<evidence type="ECO:0000313" key="3">
    <source>
        <dbReference type="Proteomes" id="UP001456524"/>
    </source>
</evidence>
<dbReference type="EMBL" id="JBBWUH010000002">
    <property type="protein sequence ID" value="KAK8175088.1"/>
    <property type="molecule type" value="Genomic_DNA"/>
</dbReference>
<sequence>MKWAWQPHFSALSSRLSPLAFHSLAHAEKAVAGSSFTSSVYIPTYLLACPPASPPIHISAGTTIEPTHLLAFLPVCRPLHPMLWHHLHTRPSTIHSSIHPHMSAHRSHCAALHCPQSTSRGRQSRPNQIQSCTSPPHASPSPRLPTQTNPSQRSPTQQPGRPGQINTSPHAVSLPKRRPPAPTAAVVTS</sequence>
<organism evidence="2 3">
    <name type="scientific">Phyllosticta citrichinensis</name>
    <dbReference type="NCBI Taxonomy" id="1130410"/>
    <lineage>
        <taxon>Eukaryota</taxon>
        <taxon>Fungi</taxon>
        <taxon>Dikarya</taxon>
        <taxon>Ascomycota</taxon>
        <taxon>Pezizomycotina</taxon>
        <taxon>Dothideomycetes</taxon>
        <taxon>Dothideomycetes incertae sedis</taxon>
        <taxon>Botryosphaeriales</taxon>
        <taxon>Phyllostictaceae</taxon>
        <taxon>Phyllosticta</taxon>
    </lineage>
</organism>
<comment type="caution">
    <text evidence="2">The sequence shown here is derived from an EMBL/GenBank/DDBJ whole genome shotgun (WGS) entry which is preliminary data.</text>
</comment>
<proteinExistence type="predicted"/>
<dbReference type="Proteomes" id="UP001456524">
    <property type="component" value="Unassembled WGS sequence"/>
</dbReference>
<accession>A0ABR1Y200</accession>
<keyword evidence="3" id="KW-1185">Reference proteome</keyword>
<feature type="compositionally biased region" description="Polar residues" evidence="1">
    <location>
        <begin position="115"/>
        <end position="136"/>
    </location>
</feature>
<protein>
    <submittedName>
        <fullName evidence="2">Uncharacterized protein</fullName>
    </submittedName>
</protein>
<feature type="region of interest" description="Disordered" evidence="1">
    <location>
        <begin position="114"/>
        <end position="189"/>
    </location>
</feature>
<reference evidence="2 3" key="1">
    <citation type="journal article" date="2022" name="G3 (Bethesda)">
        <title>Enemy or ally: a genomic approach to elucidate the lifestyle of Phyllosticta citrichinaensis.</title>
        <authorList>
            <person name="Buijs V.A."/>
            <person name="Groenewald J.Z."/>
            <person name="Haridas S."/>
            <person name="LaButti K.M."/>
            <person name="Lipzen A."/>
            <person name="Martin F.M."/>
            <person name="Barry K."/>
            <person name="Grigoriev I.V."/>
            <person name="Crous P.W."/>
            <person name="Seidl M.F."/>
        </authorList>
    </citation>
    <scope>NUCLEOTIDE SEQUENCE [LARGE SCALE GENOMIC DNA]</scope>
    <source>
        <strain evidence="2 3">CBS 129764</strain>
    </source>
</reference>
<feature type="compositionally biased region" description="Polar residues" evidence="1">
    <location>
        <begin position="144"/>
        <end position="170"/>
    </location>
</feature>